<dbReference type="SUPFAM" id="SSF51735">
    <property type="entry name" value="NAD(P)-binding Rossmann-fold domains"/>
    <property type="match status" value="1"/>
</dbReference>
<dbReference type="Proteomes" id="UP000198539">
    <property type="component" value="Unassembled WGS sequence"/>
</dbReference>
<sequence>MQWGPHGIRVNTICPTFIFTPLTQATFDDPNRRAGIESKIKLGRVGTVEDIMGAMLYLASDACALATGTALRVGGGWTAG</sequence>
<comment type="similarity">
    <text evidence="1">Belongs to the short-chain dehydrogenases/reductases (SDR) family.</text>
</comment>
<dbReference type="InterPro" id="IPR051122">
    <property type="entry name" value="SDR_DHRS6-like"/>
</dbReference>
<dbReference type="InterPro" id="IPR002347">
    <property type="entry name" value="SDR_fam"/>
</dbReference>
<dbReference type="PANTHER" id="PTHR43477">
    <property type="entry name" value="DIHYDROANTICAPSIN 7-DEHYDROGENASE"/>
    <property type="match status" value="1"/>
</dbReference>
<dbReference type="Gene3D" id="3.40.50.720">
    <property type="entry name" value="NAD(P)-binding Rossmann-like Domain"/>
    <property type="match status" value="1"/>
</dbReference>
<dbReference type="Pfam" id="PF13561">
    <property type="entry name" value="adh_short_C2"/>
    <property type="match status" value="1"/>
</dbReference>
<dbReference type="OrthoDB" id="7255009at2"/>
<evidence type="ECO:0000256" key="1">
    <source>
        <dbReference type="ARBA" id="ARBA00006484"/>
    </source>
</evidence>
<dbReference type="STRING" id="564137.SAMN04488238_10393"/>
<organism evidence="3 4">
    <name type="scientific">Roseicitreum antarcticum</name>
    <dbReference type="NCBI Taxonomy" id="564137"/>
    <lineage>
        <taxon>Bacteria</taxon>
        <taxon>Pseudomonadati</taxon>
        <taxon>Pseudomonadota</taxon>
        <taxon>Alphaproteobacteria</taxon>
        <taxon>Rhodobacterales</taxon>
        <taxon>Paracoccaceae</taxon>
        <taxon>Roseicitreum</taxon>
    </lineage>
</organism>
<name>A0A1H2VKZ8_9RHOB</name>
<dbReference type="InterPro" id="IPR036291">
    <property type="entry name" value="NAD(P)-bd_dom_sf"/>
</dbReference>
<dbReference type="PANTHER" id="PTHR43477:SF1">
    <property type="entry name" value="DIHYDROANTICAPSIN 7-DEHYDROGENASE"/>
    <property type="match status" value="1"/>
</dbReference>
<evidence type="ECO:0000313" key="4">
    <source>
        <dbReference type="Proteomes" id="UP000198539"/>
    </source>
</evidence>
<gene>
    <name evidence="3" type="ORF">SAMN04488238_10393</name>
</gene>
<dbReference type="PRINTS" id="PR00081">
    <property type="entry name" value="GDHRDH"/>
</dbReference>
<dbReference type="GO" id="GO:0016491">
    <property type="term" value="F:oxidoreductase activity"/>
    <property type="evidence" value="ECO:0007669"/>
    <property type="project" value="UniProtKB-KW"/>
</dbReference>
<dbReference type="EMBL" id="FNOM01000003">
    <property type="protein sequence ID" value="SDW68559.1"/>
    <property type="molecule type" value="Genomic_DNA"/>
</dbReference>
<proteinExistence type="inferred from homology"/>
<protein>
    <recommendedName>
        <fullName evidence="5">Enoyl-(Acyl carrier protein) reductase</fullName>
    </recommendedName>
</protein>
<keyword evidence="2" id="KW-0560">Oxidoreductase</keyword>
<reference evidence="3 4" key="1">
    <citation type="submission" date="2016-10" db="EMBL/GenBank/DDBJ databases">
        <authorList>
            <person name="de Groot N.N."/>
        </authorList>
    </citation>
    <scope>NUCLEOTIDE SEQUENCE [LARGE SCALE GENOMIC DNA]</scope>
    <source>
        <strain evidence="3 4">CGMCC 1.8894</strain>
    </source>
</reference>
<keyword evidence="4" id="KW-1185">Reference proteome</keyword>
<evidence type="ECO:0000313" key="3">
    <source>
        <dbReference type="EMBL" id="SDW68559.1"/>
    </source>
</evidence>
<accession>A0A1H2VKZ8</accession>
<evidence type="ECO:0008006" key="5">
    <source>
        <dbReference type="Google" id="ProtNLM"/>
    </source>
</evidence>
<dbReference type="AlphaFoldDB" id="A0A1H2VKZ8"/>
<evidence type="ECO:0000256" key="2">
    <source>
        <dbReference type="ARBA" id="ARBA00023002"/>
    </source>
</evidence>